<dbReference type="KEGG" id="char:105888698"/>
<keyword evidence="5" id="KW-0732">Signal</keyword>
<dbReference type="Gene3D" id="3.40.1000.10">
    <property type="entry name" value="Mog1/PsbP, alpha/beta/alpha sandwich"/>
    <property type="match status" value="1"/>
</dbReference>
<protein>
    <submittedName>
        <fullName evidence="14">Repulsive guidance molecule A-like</fullName>
    </submittedName>
</protein>
<sequence>MGERLFTNLAKIQLWCAFIVIMLNAIFTRQALSQQQCQIQHCNAEYLALSSSAPPSSSSSPSSSLNSHPEAPPPPPPPLDACEALRGYSDCTKRTARSCRGNLLFHSALYRIKELLGQLNCSSEGPGYPPPGPPRPAGPALCDYEGRARAARSAGRYVHCGMFGDPHLRTFGDHFQTCKVEGAWPLLDNLYLTVQVTNTPVRSGMGHTAITKITVIFKAFSGCTEQKVYQATADDLPLAFTDGSCSSADGNSLRVGTATPPDDSMVHVVQLRATHAGVTILVRQTEQALAFSARLPEGTLGQGEEGEEGEAGGLQLCLHGCPRSELLQEYAWSGVTPNTLLPLLPQRPTPERGYSAWRARVECSLLLPPEEDFYFQACVFDLQATADLGIARAALWASQDLKTLFPSMPQPRNLNRTAVVSGAELGPNTRAATMSTLSVCLVLVLLFA</sequence>
<dbReference type="PANTHER" id="PTHR31428:SF7">
    <property type="entry name" value="RGM DOMAIN FAMILY ISOFORM X1"/>
    <property type="match status" value="1"/>
</dbReference>
<dbReference type="RefSeq" id="XP_031419087.1">
    <property type="nucleotide sequence ID" value="XM_031563227.2"/>
</dbReference>
<proteinExistence type="inferred from homology"/>
<feature type="compositionally biased region" description="Low complexity" evidence="10">
    <location>
        <begin position="53"/>
        <end position="65"/>
    </location>
</feature>
<keyword evidence="6" id="KW-0068">Autocatalytic cleavage</keyword>
<evidence type="ECO:0000256" key="3">
    <source>
        <dbReference type="ARBA" id="ARBA00022475"/>
    </source>
</evidence>
<reference evidence="14" key="1">
    <citation type="submission" date="2025-08" db="UniProtKB">
        <authorList>
            <consortium name="RefSeq"/>
        </authorList>
    </citation>
    <scope>IDENTIFICATION</scope>
</reference>
<dbReference type="Pfam" id="PF06535">
    <property type="entry name" value="RGM_N"/>
    <property type="match status" value="1"/>
</dbReference>
<feature type="region of interest" description="Disordered" evidence="10">
    <location>
        <begin position="53"/>
        <end position="79"/>
    </location>
</feature>
<accession>A0A6P8F7E6</accession>
<dbReference type="Pfam" id="PF06534">
    <property type="entry name" value="RGM_C"/>
    <property type="match status" value="1"/>
</dbReference>
<evidence type="ECO:0000313" key="14">
    <source>
        <dbReference type="RefSeq" id="XP_031419087.1"/>
    </source>
</evidence>
<gene>
    <name evidence="14" type="primary">LOC105888698</name>
</gene>
<keyword evidence="13" id="KW-1185">Reference proteome</keyword>
<dbReference type="GO" id="GO:0030509">
    <property type="term" value="P:BMP signaling pathway"/>
    <property type="evidence" value="ECO:0007669"/>
    <property type="project" value="TreeGrafter"/>
</dbReference>
<keyword evidence="8" id="KW-0325">Glycoprotein</keyword>
<keyword evidence="9" id="KW-0449">Lipoprotein</keyword>
<evidence type="ECO:0000256" key="6">
    <source>
        <dbReference type="ARBA" id="ARBA00022813"/>
    </source>
</evidence>
<name>A0A6P8F7E6_CLUHA</name>
<evidence type="ECO:0000313" key="13">
    <source>
        <dbReference type="Proteomes" id="UP000515152"/>
    </source>
</evidence>
<evidence type="ECO:0000256" key="9">
    <source>
        <dbReference type="ARBA" id="ARBA00023288"/>
    </source>
</evidence>
<dbReference type="InterPro" id="IPR040287">
    <property type="entry name" value="RGM"/>
</dbReference>
<evidence type="ECO:0000256" key="8">
    <source>
        <dbReference type="ARBA" id="ARBA00023180"/>
    </source>
</evidence>
<dbReference type="GO" id="GO:0098552">
    <property type="term" value="C:side of membrane"/>
    <property type="evidence" value="ECO:0007669"/>
    <property type="project" value="UniProtKB-KW"/>
</dbReference>
<comment type="subcellular location">
    <subcellularLocation>
        <location evidence="1">Cell membrane</location>
        <topology evidence="1">Lipid-anchor</topology>
        <topology evidence="1">GPI-anchor</topology>
    </subcellularLocation>
</comment>
<organism evidence="13 14">
    <name type="scientific">Clupea harengus</name>
    <name type="common">Atlantic herring</name>
    <dbReference type="NCBI Taxonomy" id="7950"/>
    <lineage>
        <taxon>Eukaryota</taxon>
        <taxon>Metazoa</taxon>
        <taxon>Chordata</taxon>
        <taxon>Craniata</taxon>
        <taxon>Vertebrata</taxon>
        <taxon>Euteleostomi</taxon>
        <taxon>Actinopterygii</taxon>
        <taxon>Neopterygii</taxon>
        <taxon>Teleostei</taxon>
        <taxon>Clupei</taxon>
        <taxon>Clupeiformes</taxon>
        <taxon>Clupeoidei</taxon>
        <taxon>Clupeidae</taxon>
        <taxon>Clupea</taxon>
    </lineage>
</organism>
<dbReference type="GeneID" id="105888698"/>
<keyword evidence="7" id="KW-0472">Membrane</keyword>
<evidence type="ECO:0000259" key="12">
    <source>
        <dbReference type="Pfam" id="PF06535"/>
    </source>
</evidence>
<dbReference type="Proteomes" id="UP000515152">
    <property type="component" value="Chromosome 25"/>
</dbReference>
<dbReference type="AlphaFoldDB" id="A0A6P8F7E6"/>
<evidence type="ECO:0000256" key="2">
    <source>
        <dbReference type="ARBA" id="ARBA00005321"/>
    </source>
</evidence>
<dbReference type="GO" id="GO:0005886">
    <property type="term" value="C:plasma membrane"/>
    <property type="evidence" value="ECO:0007669"/>
    <property type="project" value="UniProtKB-SubCell"/>
</dbReference>
<feature type="domain" description="Repulsive guidance molecule C-terminal" evidence="11">
    <location>
        <begin position="157"/>
        <end position="406"/>
    </location>
</feature>
<dbReference type="InterPro" id="IPR009496">
    <property type="entry name" value="RGM_C"/>
</dbReference>
<feature type="compositionally biased region" description="Pro residues" evidence="10">
    <location>
        <begin position="70"/>
        <end position="79"/>
    </location>
</feature>
<evidence type="ECO:0000256" key="4">
    <source>
        <dbReference type="ARBA" id="ARBA00022622"/>
    </source>
</evidence>
<dbReference type="GO" id="GO:0015026">
    <property type="term" value="F:coreceptor activity"/>
    <property type="evidence" value="ECO:0007669"/>
    <property type="project" value="TreeGrafter"/>
</dbReference>
<evidence type="ECO:0000256" key="1">
    <source>
        <dbReference type="ARBA" id="ARBA00004609"/>
    </source>
</evidence>
<dbReference type="OrthoDB" id="10013795at2759"/>
<dbReference type="PANTHER" id="PTHR31428">
    <property type="entry name" value="RGM DOMAIN FAMILY MEMBER DRAG-1"/>
    <property type="match status" value="1"/>
</dbReference>
<feature type="domain" description="Repulsive guidance molecule N-terminal" evidence="12">
    <location>
        <begin position="37"/>
        <end position="122"/>
    </location>
</feature>
<evidence type="ECO:0000256" key="10">
    <source>
        <dbReference type="SAM" id="MobiDB-lite"/>
    </source>
</evidence>
<keyword evidence="4" id="KW-0336">GPI-anchor</keyword>
<evidence type="ECO:0000259" key="11">
    <source>
        <dbReference type="Pfam" id="PF06534"/>
    </source>
</evidence>
<keyword evidence="3" id="KW-1003">Cell membrane</keyword>
<dbReference type="InterPro" id="IPR010536">
    <property type="entry name" value="RGM_N"/>
</dbReference>
<comment type="similarity">
    <text evidence="2">Belongs to the repulsive guidance molecule (RGM) family.</text>
</comment>
<evidence type="ECO:0000256" key="5">
    <source>
        <dbReference type="ARBA" id="ARBA00022729"/>
    </source>
</evidence>
<evidence type="ECO:0000256" key="7">
    <source>
        <dbReference type="ARBA" id="ARBA00023136"/>
    </source>
</evidence>